<comment type="caution">
    <text evidence="1">The sequence shown here is derived from an EMBL/GenBank/DDBJ whole genome shotgun (WGS) entry which is preliminary data.</text>
</comment>
<organism evidence="1 2">
    <name type="scientific">Ramlibacter aurantiacus</name>
    <dbReference type="NCBI Taxonomy" id="2801330"/>
    <lineage>
        <taxon>Bacteria</taxon>
        <taxon>Pseudomonadati</taxon>
        <taxon>Pseudomonadota</taxon>
        <taxon>Betaproteobacteria</taxon>
        <taxon>Burkholderiales</taxon>
        <taxon>Comamonadaceae</taxon>
        <taxon>Ramlibacter</taxon>
    </lineage>
</organism>
<protein>
    <submittedName>
        <fullName evidence="1">Phage tail protein</fullName>
    </submittedName>
</protein>
<dbReference type="InterPro" id="IPR014918">
    <property type="entry name" value="Phage_tail_3"/>
</dbReference>
<dbReference type="AlphaFoldDB" id="A0A936ZNZ2"/>
<name>A0A936ZNZ2_9BURK</name>
<proteinExistence type="predicted"/>
<dbReference type="RefSeq" id="WP_201682763.1">
    <property type="nucleotide sequence ID" value="NZ_JAEQNA010000001.1"/>
</dbReference>
<evidence type="ECO:0000313" key="2">
    <source>
        <dbReference type="Proteomes" id="UP000613011"/>
    </source>
</evidence>
<evidence type="ECO:0000313" key="1">
    <source>
        <dbReference type="EMBL" id="MBL0419756.1"/>
    </source>
</evidence>
<dbReference type="Proteomes" id="UP000613011">
    <property type="component" value="Unassembled WGS sequence"/>
</dbReference>
<gene>
    <name evidence="1" type="ORF">JI739_05280</name>
</gene>
<sequence length="216" mass="22989">MTVRVPNGSLIHIASGYGSVKTMSAVTNASPAVATLETSHGVIVSDILEVTSGWSRLTDKIVRVSAVATNDVTLEGYSTTLTSIYPPGNGVGTVREITGWTQLTQILQSGSNGGEQQFLEYQFLEGDAQKRIPTFKNAAGLTFSVGDDDTLAGYILAAAANDDRLQRAVRITLPSGALLFYNAYISLNKTPSLTVNELMAVEVTLSLLNEPVRYAS</sequence>
<reference evidence="1" key="1">
    <citation type="submission" date="2021-01" db="EMBL/GenBank/DDBJ databases">
        <title>Ramlibacter sp. strain AW1 16S ribosomal RNA gene Genome sequencing and assembly.</title>
        <authorList>
            <person name="Kang M."/>
        </authorList>
    </citation>
    <scope>NUCLEOTIDE SEQUENCE</scope>
    <source>
        <strain evidence="1">AW1</strain>
    </source>
</reference>
<keyword evidence="2" id="KW-1185">Reference proteome</keyword>
<dbReference type="Pfam" id="PF08813">
    <property type="entry name" value="Phage_tail_3"/>
    <property type="match status" value="1"/>
</dbReference>
<accession>A0A936ZNZ2</accession>
<dbReference type="EMBL" id="JAEQNA010000001">
    <property type="protein sequence ID" value="MBL0419756.1"/>
    <property type="molecule type" value="Genomic_DNA"/>
</dbReference>